<dbReference type="AlphaFoldDB" id="A0A6N9H6X9"/>
<dbReference type="PANTHER" id="PTHR43764:SF1">
    <property type="entry name" value="MOLYBDOPTERIN MOLYBDOTRANSFERASE"/>
    <property type="match status" value="1"/>
</dbReference>
<dbReference type="Pfam" id="PF00994">
    <property type="entry name" value="MoCF_biosynth"/>
    <property type="match status" value="1"/>
</dbReference>
<dbReference type="InterPro" id="IPR001453">
    <property type="entry name" value="MoaB/Mog_dom"/>
</dbReference>
<dbReference type="GO" id="GO:0006777">
    <property type="term" value="P:Mo-molybdopterin cofactor biosynthetic process"/>
    <property type="evidence" value="ECO:0007669"/>
    <property type="project" value="UniProtKB-KW"/>
</dbReference>
<dbReference type="RefSeq" id="WP_160953151.1">
    <property type="nucleotide sequence ID" value="NZ_WWEQ01000023.1"/>
</dbReference>
<dbReference type="Pfam" id="PF02391">
    <property type="entry name" value="MoaE"/>
    <property type="match status" value="1"/>
</dbReference>
<name>A0A6N9H6X9_9MICO</name>
<dbReference type="SMART" id="SM00852">
    <property type="entry name" value="MoCF_biosynth"/>
    <property type="match status" value="1"/>
</dbReference>
<evidence type="ECO:0000313" key="5">
    <source>
        <dbReference type="EMBL" id="MYM19719.1"/>
    </source>
</evidence>
<comment type="caution">
    <text evidence="5">The sequence shown here is derived from an EMBL/GenBank/DDBJ whole genome shotgun (WGS) entry which is preliminary data.</text>
</comment>
<proteinExistence type="predicted"/>
<comment type="pathway">
    <text evidence="1">Cofactor biosynthesis; molybdopterin biosynthesis.</text>
</comment>
<dbReference type="InterPro" id="IPR051920">
    <property type="entry name" value="MPT_Adenylyltrnsfr/MoaC-Rel"/>
</dbReference>
<dbReference type="SUPFAM" id="SSF54690">
    <property type="entry name" value="Molybdopterin synthase subunit MoaE"/>
    <property type="match status" value="1"/>
</dbReference>
<dbReference type="Proteomes" id="UP000469215">
    <property type="component" value="Unassembled WGS sequence"/>
</dbReference>
<protein>
    <submittedName>
        <fullName evidence="5">Molybdenum cofactor biosynthesis protein MoaE</fullName>
    </submittedName>
</protein>
<dbReference type="Gene3D" id="3.90.1170.40">
    <property type="entry name" value="Molybdopterin biosynthesis MoaE subunit"/>
    <property type="match status" value="1"/>
</dbReference>
<feature type="compositionally biased region" description="Gly residues" evidence="3">
    <location>
        <begin position="198"/>
        <end position="210"/>
    </location>
</feature>
<dbReference type="CDD" id="cd00886">
    <property type="entry name" value="MogA_MoaB"/>
    <property type="match status" value="1"/>
</dbReference>
<keyword evidence="6" id="KW-1185">Reference proteome</keyword>
<dbReference type="InterPro" id="IPR036563">
    <property type="entry name" value="MoaE_sf"/>
</dbReference>
<evidence type="ECO:0000256" key="3">
    <source>
        <dbReference type="SAM" id="MobiDB-lite"/>
    </source>
</evidence>
<accession>A0A6N9H6X9</accession>
<sequence length="376" mass="38186">MDSESHAAHAGSEHAATGHRAAVIIASNSAAAGRSADTTGPRLVAWLRGLGLRCGEPQVVADGAPVGAALAALLAEPEAGRPRVIVTSGGTGVTSADLTPEQTAPLLDRTLPGIAHALWEAGTRNTATAVLSRGLAGVAGRTFIVNLPGSEGGVRDGMAVLEPLLPHLLAQLDDIRDHAPRAQQHARAQAQKHAGVGPHAGAGPHTGGKGHGAHSTAPADGSSAPRAWAAVPATEDSAVVEAAVGPEPLDADAVAAAVVTPAMGAVAQFRGLIRHHDAGREDVVGLDYTAHPDAQAVMARVVAEVAERHPGVRVYCRHRIGELAVGEDAIVVAVAAAHRGAAFACCAQVVDEVKARVPIWKQQHYAAGGHDWVGLQ</sequence>
<dbReference type="EMBL" id="WWEQ01000023">
    <property type="protein sequence ID" value="MYM19719.1"/>
    <property type="molecule type" value="Genomic_DNA"/>
</dbReference>
<feature type="region of interest" description="Disordered" evidence="3">
    <location>
        <begin position="180"/>
        <end position="228"/>
    </location>
</feature>
<organism evidence="5 6">
    <name type="scientific">Brevibacterium rongguiense</name>
    <dbReference type="NCBI Taxonomy" id="2695267"/>
    <lineage>
        <taxon>Bacteria</taxon>
        <taxon>Bacillati</taxon>
        <taxon>Actinomycetota</taxon>
        <taxon>Actinomycetes</taxon>
        <taxon>Micrococcales</taxon>
        <taxon>Brevibacteriaceae</taxon>
        <taxon>Brevibacterium</taxon>
    </lineage>
</organism>
<dbReference type="PANTHER" id="PTHR43764">
    <property type="entry name" value="MOLYBDENUM COFACTOR BIOSYNTHESIS"/>
    <property type="match status" value="1"/>
</dbReference>
<evidence type="ECO:0000259" key="4">
    <source>
        <dbReference type="SMART" id="SM00852"/>
    </source>
</evidence>
<reference evidence="5 6" key="1">
    <citation type="submission" date="2020-01" db="EMBL/GenBank/DDBJ databases">
        <authorList>
            <person name="Deng T."/>
        </authorList>
    </citation>
    <scope>NUCLEOTIDE SEQUENCE [LARGE SCALE GENOMIC DNA]</scope>
    <source>
        <strain evidence="5 6">5221</strain>
    </source>
</reference>
<dbReference type="Gene3D" id="3.40.980.10">
    <property type="entry name" value="MoaB/Mog-like domain"/>
    <property type="match status" value="1"/>
</dbReference>
<dbReference type="InterPro" id="IPR003448">
    <property type="entry name" value="Mopterin_biosynth_MoaE"/>
</dbReference>
<evidence type="ECO:0000256" key="2">
    <source>
        <dbReference type="ARBA" id="ARBA00023150"/>
    </source>
</evidence>
<gene>
    <name evidence="5" type="ORF">GSY69_06980</name>
</gene>
<dbReference type="InterPro" id="IPR036425">
    <property type="entry name" value="MoaB/Mog-like_dom_sf"/>
</dbReference>
<feature type="domain" description="MoaB/Mog" evidence="4">
    <location>
        <begin position="22"/>
        <end position="168"/>
    </location>
</feature>
<evidence type="ECO:0000256" key="1">
    <source>
        <dbReference type="ARBA" id="ARBA00005046"/>
    </source>
</evidence>
<dbReference type="SUPFAM" id="SSF53218">
    <property type="entry name" value="Molybdenum cofactor biosynthesis proteins"/>
    <property type="match status" value="1"/>
</dbReference>
<evidence type="ECO:0000313" key="6">
    <source>
        <dbReference type="Proteomes" id="UP000469215"/>
    </source>
</evidence>
<feature type="compositionally biased region" description="Low complexity" evidence="3">
    <location>
        <begin position="181"/>
        <end position="197"/>
    </location>
</feature>
<keyword evidence="2" id="KW-0501">Molybdenum cofactor biosynthesis</keyword>